<dbReference type="RefSeq" id="WP_378068460.1">
    <property type="nucleotide sequence ID" value="NZ_JBHSBL010000017.1"/>
</dbReference>
<dbReference type="Gene3D" id="3.30.70.2970">
    <property type="entry name" value="Protein of unknown function (DUF541), domain 2"/>
    <property type="match status" value="1"/>
</dbReference>
<dbReference type="PANTHER" id="PTHR34387">
    <property type="entry name" value="SLR1258 PROTEIN"/>
    <property type="match status" value="1"/>
</dbReference>
<dbReference type="InterPro" id="IPR007497">
    <property type="entry name" value="SIMPL/DUF541"/>
</dbReference>
<dbReference type="PANTHER" id="PTHR34387:SF2">
    <property type="entry name" value="SLR1258 PROTEIN"/>
    <property type="match status" value="1"/>
</dbReference>
<protein>
    <submittedName>
        <fullName evidence="1">SIMPL domain-containing protein</fullName>
    </submittedName>
</protein>
<comment type="caution">
    <text evidence="1">The sequence shown here is derived from an EMBL/GenBank/DDBJ whole genome shotgun (WGS) entry which is preliminary data.</text>
</comment>
<gene>
    <name evidence="1" type="ORF">ACFO0C_21670</name>
</gene>
<dbReference type="Proteomes" id="UP001595867">
    <property type="component" value="Unassembled WGS sequence"/>
</dbReference>
<sequence>MTIVTVHGEARREVPPEQAVFSVTVSARDRDKPSVVTRLTERSAEVGKILDRYGTAIERRETAGLHVYQEYRRRGERSAFHSGSLTTTVTVVDFDPLGELLAQLASSESISVSGPWWRLRPGSRAGADVRRDAVTDALDRAREYAAAVGSELDRIVEISDAEAAGAHPMMMRAAGGAAEDAEDGPAFDLDPRQQVVEARVLMRVTITEPTVLRA</sequence>
<name>A0ABV8IXI1_9ACTN</name>
<evidence type="ECO:0000313" key="1">
    <source>
        <dbReference type="EMBL" id="MFC4067553.1"/>
    </source>
</evidence>
<dbReference type="EMBL" id="JBHSBL010000017">
    <property type="protein sequence ID" value="MFC4067553.1"/>
    <property type="molecule type" value="Genomic_DNA"/>
</dbReference>
<proteinExistence type="predicted"/>
<dbReference type="Gene3D" id="3.30.110.170">
    <property type="entry name" value="Protein of unknown function (DUF541), domain 1"/>
    <property type="match status" value="1"/>
</dbReference>
<accession>A0ABV8IXI1</accession>
<dbReference type="Pfam" id="PF04402">
    <property type="entry name" value="SIMPL"/>
    <property type="match status" value="1"/>
</dbReference>
<reference evidence="2" key="1">
    <citation type="journal article" date="2019" name="Int. J. Syst. Evol. Microbiol.">
        <title>The Global Catalogue of Microorganisms (GCM) 10K type strain sequencing project: providing services to taxonomists for standard genome sequencing and annotation.</title>
        <authorList>
            <consortium name="The Broad Institute Genomics Platform"/>
            <consortium name="The Broad Institute Genome Sequencing Center for Infectious Disease"/>
            <person name="Wu L."/>
            <person name="Ma J."/>
        </authorList>
    </citation>
    <scope>NUCLEOTIDE SEQUENCE [LARGE SCALE GENOMIC DNA]</scope>
    <source>
        <strain evidence="2">TBRC 5832</strain>
    </source>
</reference>
<keyword evidence="2" id="KW-1185">Reference proteome</keyword>
<evidence type="ECO:0000313" key="2">
    <source>
        <dbReference type="Proteomes" id="UP001595867"/>
    </source>
</evidence>
<dbReference type="InterPro" id="IPR052022">
    <property type="entry name" value="26kDa_periplasmic_antigen"/>
</dbReference>
<organism evidence="1 2">
    <name type="scientific">Actinoplanes subglobosus</name>
    <dbReference type="NCBI Taxonomy" id="1547892"/>
    <lineage>
        <taxon>Bacteria</taxon>
        <taxon>Bacillati</taxon>
        <taxon>Actinomycetota</taxon>
        <taxon>Actinomycetes</taxon>
        <taxon>Micromonosporales</taxon>
        <taxon>Micromonosporaceae</taxon>
        <taxon>Actinoplanes</taxon>
    </lineage>
</organism>